<gene>
    <name evidence="2" type="ORF">RQP53_21450</name>
</gene>
<evidence type="ECO:0000256" key="1">
    <source>
        <dbReference type="SAM" id="SignalP"/>
    </source>
</evidence>
<feature type="signal peptide" evidence="1">
    <location>
        <begin position="1"/>
        <end position="29"/>
    </location>
</feature>
<proteinExistence type="predicted"/>
<dbReference type="Proteomes" id="UP001246372">
    <property type="component" value="Unassembled WGS sequence"/>
</dbReference>
<keyword evidence="1" id="KW-0732">Signal</keyword>
<protein>
    <submittedName>
        <fullName evidence="2">Uncharacterized protein</fullName>
    </submittedName>
</protein>
<evidence type="ECO:0000313" key="2">
    <source>
        <dbReference type="EMBL" id="MDT9001857.1"/>
    </source>
</evidence>
<dbReference type="PROSITE" id="PS51318">
    <property type="entry name" value="TAT"/>
    <property type="match status" value="1"/>
</dbReference>
<name>A0ABU3PHL9_9BURK</name>
<keyword evidence="3" id="KW-1185">Reference proteome</keyword>
<dbReference type="RefSeq" id="WP_315652740.1">
    <property type="nucleotide sequence ID" value="NZ_JAVXZY010000011.1"/>
</dbReference>
<reference evidence="2" key="1">
    <citation type="submission" date="2023-09" db="EMBL/GenBank/DDBJ databases">
        <title>Paucibacter sp. APW11 Genome sequencing and assembly.</title>
        <authorList>
            <person name="Kim I."/>
        </authorList>
    </citation>
    <scope>NUCLEOTIDE SEQUENCE</scope>
    <source>
        <strain evidence="2">APW11</strain>
    </source>
</reference>
<evidence type="ECO:0000313" key="3">
    <source>
        <dbReference type="Proteomes" id="UP001246372"/>
    </source>
</evidence>
<sequence>MPWTRRHAMGLGLSALALAGLLQAPAAWAQSKTAPVHIAVASVLGDNFAVVTRQVNTGSLLDANLRDNFKLSDGVFDTPALLAMEGAIKQAAPAAQYSLMKLSQSEALSGAAALLDGASFAAPAGLKAVFEQIHATHFLMLSAFRAPAVVIDAQGVGVGNGWLEGVGYYIDRHAKVRRHEEGGERIGYIAPFTYFKLSLFDLASGKQLASKVVNRAPMRADFDKGLADPWEMLTMKEKLDMLTAQLKTEIEKAVPEVLPQR</sequence>
<feature type="chain" id="PRO_5045646848" evidence="1">
    <location>
        <begin position="30"/>
        <end position="261"/>
    </location>
</feature>
<organism evidence="2 3">
    <name type="scientific">Roseateles aquae</name>
    <dbReference type="NCBI Taxonomy" id="3077235"/>
    <lineage>
        <taxon>Bacteria</taxon>
        <taxon>Pseudomonadati</taxon>
        <taxon>Pseudomonadota</taxon>
        <taxon>Betaproteobacteria</taxon>
        <taxon>Burkholderiales</taxon>
        <taxon>Sphaerotilaceae</taxon>
        <taxon>Roseateles</taxon>
    </lineage>
</organism>
<accession>A0ABU3PHL9</accession>
<comment type="caution">
    <text evidence="2">The sequence shown here is derived from an EMBL/GenBank/DDBJ whole genome shotgun (WGS) entry which is preliminary data.</text>
</comment>
<dbReference type="EMBL" id="JAVXZY010000011">
    <property type="protein sequence ID" value="MDT9001857.1"/>
    <property type="molecule type" value="Genomic_DNA"/>
</dbReference>
<dbReference type="InterPro" id="IPR006311">
    <property type="entry name" value="TAT_signal"/>
</dbReference>